<dbReference type="InterPro" id="IPR014782">
    <property type="entry name" value="Peptidase_M1_dom"/>
</dbReference>
<keyword evidence="10" id="KW-0482">Metalloprotease</keyword>
<evidence type="ECO:0000256" key="8">
    <source>
        <dbReference type="ARBA" id="ARBA00022801"/>
    </source>
</evidence>
<dbReference type="CDD" id="cd09603">
    <property type="entry name" value="M1_APN_like"/>
    <property type="match status" value="1"/>
</dbReference>
<evidence type="ECO:0000256" key="2">
    <source>
        <dbReference type="ARBA" id="ARBA00001947"/>
    </source>
</evidence>
<comment type="similarity">
    <text evidence="3">Belongs to the peptidase M1 family.</text>
</comment>
<dbReference type="InterPro" id="IPR001930">
    <property type="entry name" value="Peptidase_M1"/>
</dbReference>
<keyword evidence="16" id="KW-1185">Reference proteome</keyword>
<evidence type="ECO:0000256" key="11">
    <source>
        <dbReference type="ARBA" id="ARBA00029811"/>
    </source>
</evidence>
<comment type="caution">
    <text evidence="15">The sequence shown here is derived from an EMBL/GenBank/DDBJ whole genome shotgun (WGS) entry which is preliminary data.</text>
</comment>
<evidence type="ECO:0000256" key="4">
    <source>
        <dbReference type="ARBA" id="ARBA00012564"/>
    </source>
</evidence>
<dbReference type="InterPro" id="IPR027268">
    <property type="entry name" value="Peptidase_M4/M1_CTD_sf"/>
</dbReference>
<organism evidence="15 16">
    <name type="scientific">Streptomyces kronopolitis</name>
    <dbReference type="NCBI Taxonomy" id="1612435"/>
    <lineage>
        <taxon>Bacteria</taxon>
        <taxon>Bacillati</taxon>
        <taxon>Actinomycetota</taxon>
        <taxon>Actinomycetes</taxon>
        <taxon>Kitasatosporales</taxon>
        <taxon>Streptomycetaceae</taxon>
        <taxon>Streptomyces</taxon>
    </lineage>
</organism>
<reference evidence="16" key="1">
    <citation type="journal article" date="2019" name="Int. J. Syst. Evol. Microbiol.">
        <title>The Global Catalogue of Microorganisms (GCM) 10K type strain sequencing project: providing services to taxonomists for standard genome sequencing and annotation.</title>
        <authorList>
            <consortium name="The Broad Institute Genomics Platform"/>
            <consortium name="The Broad Institute Genome Sequencing Center for Infectious Disease"/>
            <person name="Wu L."/>
            <person name="Ma J."/>
        </authorList>
    </citation>
    <scope>NUCLEOTIDE SEQUENCE [LARGE SCALE GENOMIC DNA]</scope>
    <source>
        <strain evidence="16">CGMCC 4.7323</strain>
    </source>
</reference>
<gene>
    <name evidence="15" type="ORF">GCM10012285_43340</name>
</gene>
<evidence type="ECO:0000256" key="3">
    <source>
        <dbReference type="ARBA" id="ARBA00010136"/>
    </source>
</evidence>
<dbReference type="InterPro" id="IPR042097">
    <property type="entry name" value="Aminopeptidase_N-like_N_sf"/>
</dbReference>
<dbReference type="PANTHER" id="PTHR11533">
    <property type="entry name" value="PROTEASE M1 ZINC METALLOPROTEASE"/>
    <property type="match status" value="1"/>
</dbReference>
<dbReference type="EMBL" id="BMND01000020">
    <property type="protein sequence ID" value="GGN52302.1"/>
    <property type="molecule type" value="Genomic_DNA"/>
</dbReference>
<keyword evidence="8" id="KW-0378">Hydrolase</keyword>
<dbReference type="InterPro" id="IPR045357">
    <property type="entry name" value="Aminopeptidase_N-like_N"/>
</dbReference>
<sequence length="476" mass="51918">MLITADPWSAVNRRPYRSCGATAALSVALLLSSCTGGPRGAAGGGGVGDPLFPALGNGGYQVRHYGLDLDYDVRKKRLDATADLTAEATEDLRSFQLDLQGLRVSRVRVDGESADFSRKGHKLIVRPPDGLRKGAAFRTTVNYAGSPQELTDPDGTTEGWVKTPDGAFVSGEPAGSMTWFPGNNHPEDKATYDFRITVPQGYTAVANGELSSQQTSGGRTTFRWHSGQPMASYLATATIGKFDVRTSRAPQGLPLYVAVDPAEAKASRGPLAKLPEILTWESGLFGPYPFSSAGAIVDDTPARITWEALETQTKPVYAGAPDTVTVVHEMAHQWFGDSVSPKTWADTWLNEGFATYTEWLWAEHTGGKTPQQQFDALYKDDPHNPRWDFPPGRPGAAKNVTGPAVYERGAMVLQQLRNAVGDKTFFRILKEWPAKYRYGTADSADFIAFCQARTDVDLKPLFQAWLYGNGKPKRLY</sequence>
<proteinExistence type="inferred from homology"/>
<dbReference type="Pfam" id="PF17900">
    <property type="entry name" value="Peptidase_M1_N"/>
    <property type="match status" value="1"/>
</dbReference>
<evidence type="ECO:0000256" key="9">
    <source>
        <dbReference type="ARBA" id="ARBA00022833"/>
    </source>
</evidence>
<name>A0ABQ2JRB3_9ACTN</name>
<dbReference type="EC" id="3.4.11.2" evidence="4"/>
<keyword evidence="6" id="KW-0645">Protease</keyword>
<dbReference type="RefSeq" id="WP_189100547.1">
    <property type="nucleotide sequence ID" value="NZ_BMND01000020.1"/>
</dbReference>
<dbReference type="Pfam" id="PF01433">
    <property type="entry name" value="Peptidase_M1"/>
    <property type="match status" value="1"/>
</dbReference>
<evidence type="ECO:0000256" key="6">
    <source>
        <dbReference type="ARBA" id="ARBA00022670"/>
    </source>
</evidence>
<dbReference type="Gene3D" id="2.60.40.1730">
    <property type="entry name" value="tricorn interacting facor f3 domain"/>
    <property type="match status" value="1"/>
</dbReference>
<dbReference type="Proteomes" id="UP000600080">
    <property type="component" value="Unassembled WGS sequence"/>
</dbReference>
<protein>
    <recommendedName>
        <fullName evidence="5">Aminopeptidase N</fullName>
        <ecNumber evidence="4">3.4.11.2</ecNumber>
    </recommendedName>
    <alternativeName>
        <fullName evidence="11">Alanine aminopeptidase</fullName>
    </alternativeName>
    <alternativeName>
        <fullName evidence="12">Lysyl aminopeptidase</fullName>
    </alternativeName>
</protein>
<evidence type="ECO:0000259" key="13">
    <source>
        <dbReference type="Pfam" id="PF01433"/>
    </source>
</evidence>
<evidence type="ECO:0000256" key="1">
    <source>
        <dbReference type="ARBA" id="ARBA00000098"/>
    </source>
</evidence>
<keyword evidence="9" id="KW-0862">Zinc</keyword>
<feature type="domain" description="Aminopeptidase N-like N-terminal" evidence="14">
    <location>
        <begin position="63"/>
        <end position="234"/>
    </location>
</feature>
<evidence type="ECO:0000256" key="10">
    <source>
        <dbReference type="ARBA" id="ARBA00023049"/>
    </source>
</evidence>
<dbReference type="InterPro" id="IPR050344">
    <property type="entry name" value="Peptidase_M1_aminopeptidases"/>
</dbReference>
<dbReference type="PRINTS" id="PR00756">
    <property type="entry name" value="ALADIPTASE"/>
</dbReference>
<evidence type="ECO:0000256" key="5">
    <source>
        <dbReference type="ARBA" id="ARBA00015611"/>
    </source>
</evidence>
<evidence type="ECO:0000313" key="16">
    <source>
        <dbReference type="Proteomes" id="UP000600080"/>
    </source>
</evidence>
<evidence type="ECO:0000256" key="7">
    <source>
        <dbReference type="ARBA" id="ARBA00022723"/>
    </source>
</evidence>
<comment type="cofactor">
    <cofactor evidence="2">
        <name>Zn(2+)</name>
        <dbReference type="ChEBI" id="CHEBI:29105"/>
    </cofactor>
</comment>
<dbReference type="GeneID" id="301550042"/>
<keyword evidence="7" id="KW-0479">Metal-binding</keyword>
<accession>A0ABQ2JRB3</accession>
<evidence type="ECO:0000259" key="14">
    <source>
        <dbReference type="Pfam" id="PF17900"/>
    </source>
</evidence>
<dbReference type="PANTHER" id="PTHR11533:SF297">
    <property type="entry name" value="AMINOPEPTIDASE N"/>
    <property type="match status" value="1"/>
</dbReference>
<dbReference type="SUPFAM" id="SSF55486">
    <property type="entry name" value="Metalloproteases ('zincins'), catalytic domain"/>
    <property type="match status" value="1"/>
</dbReference>
<evidence type="ECO:0000313" key="15">
    <source>
        <dbReference type="EMBL" id="GGN52302.1"/>
    </source>
</evidence>
<dbReference type="Gene3D" id="1.10.390.10">
    <property type="entry name" value="Neutral Protease Domain 2"/>
    <property type="match status" value="1"/>
</dbReference>
<feature type="domain" description="Peptidase M1 membrane alanine aminopeptidase" evidence="13">
    <location>
        <begin position="325"/>
        <end position="465"/>
    </location>
</feature>
<evidence type="ECO:0000256" key="12">
    <source>
        <dbReference type="ARBA" id="ARBA00031533"/>
    </source>
</evidence>
<comment type="catalytic activity">
    <reaction evidence="1">
        <text>Release of an N-terminal amino acid, Xaa-|-Yaa- from a peptide, amide or arylamide. Xaa is preferably Ala, but may be most amino acids including Pro (slow action). When a terminal hydrophobic residue is followed by a prolyl residue, the two may be released as an intact Xaa-Pro dipeptide.</text>
        <dbReference type="EC" id="3.4.11.2"/>
    </reaction>
</comment>
<dbReference type="SUPFAM" id="SSF63737">
    <property type="entry name" value="Leukotriene A4 hydrolase N-terminal domain"/>
    <property type="match status" value="1"/>
</dbReference>